<evidence type="ECO:0000256" key="3">
    <source>
        <dbReference type="ARBA" id="ARBA00022448"/>
    </source>
</evidence>
<comment type="caution">
    <text evidence="13">The sequence shown here is derived from an EMBL/GenBank/DDBJ whole genome shotgun (WGS) entry which is preliminary data.</text>
</comment>
<evidence type="ECO:0000256" key="7">
    <source>
        <dbReference type="ARBA" id="ARBA00022982"/>
    </source>
</evidence>
<reference evidence="13" key="1">
    <citation type="submission" date="2022-07" db="EMBL/GenBank/DDBJ databases">
        <title>Phylogenomic reconstructions and comparative analyses of Kickxellomycotina fungi.</title>
        <authorList>
            <person name="Reynolds N.K."/>
            <person name="Stajich J.E."/>
            <person name="Barry K."/>
            <person name="Grigoriev I.V."/>
            <person name="Crous P."/>
            <person name="Smith M.E."/>
        </authorList>
    </citation>
    <scope>NUCLEOTIDE SEQUENCE</scope>
    <source>
        <strain evidence="13">NRRL 1566</strain>
    </source>
</reference>
<evidence type="ECO:0000256" key="4">
    <source>
        <dbReference type="ARBA" id="ARBA00022617"/>
    </source>
</evidence>
<evidence type="ECO:0000256" key="2">
    <source>
        <dbReference type="ARBA" id="ARBA00004141"/>
    </source>
</evidence>
<protein>
    <recommendedName>
        <fullName evidence="12">Cytochrome b561 domain-containing protein</fullName>
    </recommendedName>
</protein>
<dbReference type="CDD" id="cd08760">
    <property type="entry name" value="Cyt_b561_FRRS1_like"/>
    <property type="match status" value="1"/>
</dbReference>
<comment type="subcellular location">
    <subcellularLocation>
        <location evidence="2">Membrane</location>
        <topology evidence="2">Multi-pass membrane protein</topology>
    </subcellularLocation>
</comment>
<keyword evidence="8 11" id="KW-1133">Transmembrane helix</keyword>
<evidence type="ECO:0000256" key="1">
    <source>
        <dbReference type="ARBA" id="ARBA00001970"/>
    </source>
</evidence>
<dbReference type="InterPro" id="IPR045150">
    <property type="entry name" value="CYB561D1/2"/>
</dbReference>
<evidence type="ECO:0000256" key="8">
    <source>
        <dbReference type="ARBA" id="ARBA00022989"/>
    </source>
</evidence>
<keyword evidence="6" id="KW-0479">Metal-binding</keyword>
<evidence type="ECO:0000313" key="13">
    <source>
        <dbReference type="EMBL" id="KAJ2850840.1"/>
    </source>
</evidence>
<evidence type="ECO:0000259" key="12">
    <source>
        <dbReference type="PROSITE" id="PS50939"/>
    </source>
</evidence>
<feature type="transmembrane region" description="Helical" evidence="11">
    <location>
        <begin position="309"/>
        <end position="329"/>
    </location>
</feature>
<evidence type="ECO:0000256" key="6">
    <source>
        <dbReference type="ARBA" id="ARBA00022723"/>
    </source>
</evidence>
<keyword evidence="10 11" id="KW-0472">Membrane</keyword>
<keyword evidence="3" id="KW-0813">Transport</keyword>
<keyword evidence="4" id="KW-0349">Heme</keyword>
<evidence type="ECO:0000256" key="10">
    <source>
        <dbReference type="ARBA" id="ARBA00023136"/>
    </source>
</evidence>
<comment type="cofactor">
    <cofactor evidence="1">
        <name>heme b</name>
        <dbReference type="ChEBI" id="CHEBI:60344"/>
    </cofactor>
</comment>
<proteinExistence type="predicted"/>
<dbReference type="OrthoDB" id="5574546at2759"/>
<evidence type="ECO:0000256" key="9">
    <source>
        <dbReference type="ARBA" id="ARBA00023004"/>
    </source>
</evidence>
<evidence type="ECO:0000313" key="14">
    <source>
        <dbReference type="Proteomes" id="UP001139887"/>
    </source>
</evidence>
<dbReference type="EMBL" id="JANBUW010000022">
    <property type="protein sequence ID" value="KAJ2850840.1"/>
    <property type="molecule type" value="Genomic_DNA"/>
</dbReference>
<keyword evidence="5 11" id="KW-0812">Transmembrane</keyword>
<dbReference type="AlphaFoldDB" id="A0A9W8I8M8"/>
<feature type="domain" description="Cytochrome b561" evidence="12">
    <location>
        <begin position="137"/>
        <end position="332"/>
    </location>
</feature>
<dbReference type="SMART" id="SM00665">
    <property type="entry name" value="B561"/>
    <property type="match status" value="1"/>
</dbReference>
<feature type="transmembrane region" description="Helical" evidence="11">
    <location>
        <begin position="278"/>
        <end position="297"/>
    </location>
</feature>
<dbReference type="InterPro" id="IPR006593">
    <property type="entry name" value="Cyt_b561/ferric_Rdtase_TM"/>
</dbReference>
<feature type="transmembrane region" description="Helical" evidence="11">
    <location>
        <begin position="248"/>
        <end position="266"/>
    </location>
</feature>
<dbReference type="GO" id="GO:0046872">
    <property type="term" value="F:metal ion binding"/>
    <property type="evidence" value="ECO:0007669"/>
    <property type="project" value="UniProtKB-KW"/>
</dbReference>
<dbReference type="GO" id="GO:0016020">
    <property type="term" value="C:membrane"/>
    <property type="evidence" value="ECO:0007669"/>
    <property type="project" value="UniProtKB-SubCell"/>
</dbReference>
<name>A0A9W8I8M8_9FUNG</name>
<evidence type="ECO:0000256" key="11">
    <source>
        <dbReference type="SAM" id="Phobius"/>
    </source>
</evidence>
<dbReference type="Pfam" id="PF03188">
    <property type="entry name" value="Cytochrom_B561"/>
    <property type="match status" value="1"/>
</dbReference>
<dbReference type="Proteomes" id="UP001139887">
    <property type="component" value="Unassembled WGS sequence"/>
</dbReference>
<accession>A0A9W8I8M8</accession>
<keyword evidence="9" id="KW-0408">Iron</keyword>
<feature type="transmembrane region" description="Helical" evidence="11">
    <location>
        <begin position="135"/>
        <end position="154"/>
    </location>
</feature>
<keyword evidence="14" id="KW-1185">Reference proteome</keyword>
<keyword evidence="7" id="KW-0249">Electron transport</keyword>
<organism evidence="13 14">
    <name type="scientific">Coemansia brasiliensis</name>
    <dbReference type="NCBI Taxonomy" id="2650707"/>
    <lineage>
        <taxon>Eukaryota</taxon>
        <taxon>Fungi</taxon>
        <taxon>Fungi incertae sedis</taxon>
        <taxon>Zoopagomycota</taxon>
        <taxon>Kickxellomycotina</taxon>
        <taxon>Kickxellomycetes</taxon>
        <taxon>Kickxellales</taxon>
        <taxon>Kickxellaceae</taxon>
        <taxon>Coemansia</taxon>
    </lineage>
</organism>
<dbReference type="PROSITE" id="PS50939">
    <property type="entry name" value="CYTOCHROME_B561"/>
    <property type="match status" value="1"/>
</dbReference>
<feature type="transmembrane region" description="Helical" evidence="11">
    <location>
        <begin position="166"/>
        <end position="185"/>
    </location>
</feature>
<feature type="transmembrane region" description="Helical" evidence="11">
    <location>
        <begin position="206"/>
        <end position="228"/>
    </location>
</feature>
<dbReference type="Gene3D" id="1.20.120.1770">
    <property type="match status" value="1"/>
</dbReference>
<evidence type="ECO:0000256" key="5">
    <source>
        <dbReference type="ARBA" id="ARBA00022692"/>
    </source>
</evidence>
<sequence length="337" mass="38496">MLTNANVAKAGMQKKEKSLAELVSGNPQTLCSQRLETQVSEIRASSNWLQRIVRRSQKSQWQKNINYTEVAYRENEEHELQNICTVASRADSQDSLNEHSEISLLSRFGSTDTREHLYPVDSLEAMPAYENRPRLKFLMLVAHAAMIGYLLLLWQQLRDHMSESFAWHPILMSVALVMSTEGIVIMQYAPWPVPHNQTQNSRKFHYFMHIIAGILQAAGIVQCILSVARDTHEQEANAAHKVVGTIGGIAFIVQLMFGVCLVTRARKQRKLWYKHHRAIGYGVLVVQWTSAWLGVHSKWIQGKRAPSEWLWLVCFALLMVSVLVPVDLAKFGFRHRP</sequence>
<gene>
    <name evidence="13" type="ORF">IWW36_001564</name>
</gene>
<dbReference type="GO" id="GO:0140575">
    <property type="term" value="F:transmembrane monodehydroascorbate reductase activity"/>
    <property type="evidence" value="ECO:0007669"/>
    <property type="project" value="InterPro"/>
</dbReference>
<dbReference type="PANTHER" id="PTHR15422">
    <property type="entry name" value="OS05G0565100 PROTEIN"/>
    <property type="match status" value="1"/>
</dbReference>